<dbReference type="EMBL" id="JAAARO010000006">
    <property type="protein sequence ID" value="KAF5746697.1"/>
    <property type="molecule type" value="Genomic_DNA"/>
</dbReference>
<evidence type="ECO:0000313" key="3">
    <source>
        <dbReference type="Proteomes" id="UP000593562"/>
    </source>
</evidence>
<gene>
    <name evidence="2" type="ORF">HS088_TW06G00870</name>
</gene>
<dbReference type="Gene3D" id="2.30.30.140">
    <property type="match status" value="1"/>
</dbReference>
<comment type="caution">
    <text evidence="2">The sequence shown here is derived from an EMBL/GenBank/DDBJ whole genome shotgun (WGS) entry which is preliminary data.</text>
</comment>
<dbReference type="SMART" id="SM00743">
    <property type="entry name" value="Agenet"/>
    <property type="match status" value="1"/>
</dbReference>
<evidence type="ECO:0000313" key="2">
    <source>
        <dbReference type="EMBL" id="KAF5746697.1"/>
    </source>
</evidence>
<proteinExistence type="predicted"/>
<dbReference type="InterPro" id="IPR008395">
    <property type="entry name" value="Agenet-like_dom"/>
</dbReference>
<dbReference type="CDD" id="cd20405">
    <property type="entry name" value="Tudor_Agenet_AtDUF_rpt1_3"/>
    <property type="match status" value="1"/>
</dbReference>
<keyword evidence="3" id="KW-1185">Reference proteome</keyword>
<dbReference type="PANTHER" id="PTHR31917:SF147">
    <property type="entry name" value="AGENET DOMAIN-CONTAINING PROTEIN"/>
    <property type="match status" value="1"/>
</dbReference>
<accession>A0A7J7DK48</accession>
<reference evidence="2 3" key="1">
    <citation type="journal article" date="2020" name="Nat. Commun.">
        <title>Genome of Tripterygium wilfordii and identification of cytochrome P450 involved in triptolide biosynthesis.</title>
        <authorList>
            <person name="Tu L."/>
            <person name="Su P."/>
            <person name="Zhang Z."/>
            <person name="Gao L."/>
            <person name="Wang J."/>
            <person name="Hu T."/>
            <person name="Zhou J."/>
            <person name="Zhang Y."/>
            <person name="Zhao Y."/>
            <person name="Liu Y."/>
            <person name="Song Y."/>
            <person name="Tong Y."/>
            <person name="Lu Y."/>
            <person name="Yang J."/>
            <person name="Xu C."/>
            <person name="Jia M."/>
            <person name="Peters R.J."/>
            <person name="Huang L."/>
            <person name="Gao W."/>
        </authorList>
    </citation>
    <scope>NUCLEOTIDE SEQUENCE [LARGE SCALE GENOMIC DNA]</scope>
    <source>
        <strain evidence="3">cv. XIE 37</strain>
        <tissue evidence="2">Leaf</tissue>
    </source>
</reference>
<organism evidence="2 3">
    <name type="scientific">Tripterygium wilfordii</name>
    <name type="common">Thunder God vine</name>
    <dbReference type="NCBI Taxonomy" id="458696"/>
    <lineage>
        <taxon>Eukaryota</taxon>
        <taxon>Viridiplantae</taxon>
        <taxon>Streptophyta</taxon>
        <taxon>Embryophyta</taxon>
        <taxon>Tracheophyta</taxon>
        <taxon>Spermatophyta</taxon>
        <taxon>Magnoliopsida</taxon>
        <taxon>eudicotyledons</taxon>
        <taxon>Gunneridae</taxon>
        <taxon>Pentapetalae</taxon>
        <taxon>rosids</taxon>
        <taxon>fabids</taxon>
        <taxon>Celastrales</taxon>
        <taxon>Celastraceae</taxon>
        <taxon>Tripterygium</taxon>
    </lineage>
</organism>
<dbReference type="PANTHER" id="PTHR31917">
    <property type="entry name" value="AGENET DOMAIN-CONTAINING PROTEIN-RELATED"/>
    <property type="match status" value="1"/>
</dbReference>
<dbReference type="InParanoid" id="A0A7J7DK48"/>
<dbReference type="OrthoDB" id="2020707at2759"/>
<dbReference type="InterPro" id="IPR014002">
    <property type="entry name" value="Agenet_dom_plant"/>
</dbReference>
<evidence type="ECO:0000259" key="1">
    <source>
        <dbReference type="SMART" id="SM00743"/>
    </source>
</evidence>
<dbReference type="Pfam" id="PF05641">
    <property type="entry name" value="Agenet"/>
    <property type="match status" value="1"/>
</dbReference>
<protein>
    <recommendedName>
        <fullName evidence="1">Agenet domain-containing protein</fullName>
    </recommendedName>
</protein>
<dbReference type="Proteomes" id="UP000593562">
    <property type="component" value="Unassembled WGS sequence"/>
</dbReference>
<name>A0A7J7DK48_TRIWF</name>
<feature type="domain" description="Agenet" evidence="1">
    <location>
        <begin position="54"/>
        <end position="122"/>
    </location>
</feature>
<dbReference type="AlphaFoldDB" id="A0A7J7DK48"/>
<sequence>MEFGKERLRLHREWANGAWKPPFEEENVKLNQEKVENLPLLENAKPSEAAKEHMYSSKGTHVEVRSDEKGFEGAWFAATVIEPLGKDKFLIEYQTLKTEDGKAFLGEEVDILHIRPSPLEIKMVYRFKLLNEADALYDNGWWVGVNVIARN</sequence>